<dbReference type="GO" id="GO:0005634">
    <property type="term" value="C:nucleus"/>
    <property type="evidence" value="ECO:0007669"/>
    <property type="project" value="UniProtKB-SubCell"/>
</dbReference>
<dbReference type="InterPro" id="IPR045249">
    <property type="entry name" value="HARBI1-like"/>
</dbReference>
<comment type="cofactor">
    <cofactor evidence="1">
        <name>a divalent metal cation</name>
        <dbReference type="ChEBI" id="CHEBI:60240"/>
    </cofactor>
</comment>
<evidence type="ECO:0000256" key="7">
    <source>
        <dbReference type="ARBA" id="ARBA00023242"/>
    </source>
</evidence>
<proteinExistence type="inferred from homology"/>
<dbReference type="GO" id="GO:0004518">
    <property type="term" value="F:nuclease activity"/>
    <property type="evidence" value="ECO:0007669"/>
    <property type="project" value="UniProtKB-KW"/>
</dbReference>
<comment type="similarity">
    <text evidence="3">Belongs to the HARBI1 family.</text>
</comment>
<evidence type="ECO:0000259" key="10">
    <source>
        <dbReference type="Pfam" id="PF26138"/>
    </source>
</evidence>
<evidence type="ECO:0000259" key="9">
    <source>
        <dbReference type="Pfam" id="PF13359"/>
    </source>
</evidence>
<dbReference type="Pfam" id="PF13359">
    <property type="entry name" value="DDE_Tnp_4"/>
    <property type="match status" value="1"/>
</dbReference>
<dbReference type="GO" id="GO:0016787">
    <property type="term" value="F:hydrolase activity"/>
    <property type="evidence" value="ECO:0007669"/>
    <property type="project" value="UniProtKB-KW"/>
</dbReference>
<evidence type="ECO:0000256" key="6">
    <source>
        <dbReference type="ARBA" id="ARBA00022801"/>
    </source>
</evidence>
<protein>
    <recommendedName>
        <fullName evidence="13">DDE Tnp4 domain-containing protein</fullName>
    </recommendedName>
</protein>
<feature type="domain" description="DDE Tnp4" evidence="9">
    <location>
        <begin position="168"/>
        <end position="327"/>
    </location>
</feature>
<evidence type="ECO:0000313" key="12">
    <source>
        <dbReference type="Proteomes" id="UP001085076"/>
    </source>
</evidence>
<evidence type="ECO:0000256" key="2">
    <source>
        <dbReference type="ARBA" id="ARBA00004123"/>
    </source>
</evidence>
<accession>A0A9D5DAA6</accession>
<feature type="region of interest" description="Disordered" evidence="8">
    <location>
        <begin position="349"/>
        <end position="372"/>
    </location>
</feature>
<feature type="domain" description="DUF8040" evidence="10">
    <location>
        <begin position="38"/>
        <end position="133"/>
    </location>
</feature>
<keyword evidence="6" id="KW-0378">Hydrolase</keyword>
<reference evidence="11" key="2">
    <citation type="journal article" date="2022" name="Hortic Res">
        <title>The genome of Dioscorea zingiberensis sheds light on the biosynthesis, origin and evolution of the medicinally important diosgenin saponins.</title>
        <authorList>
            <person name="Li Y."/>
            <person name="Tan C."/>
            <person name="Li Z."/>
            <person name="Guo J."/>
            <person name="Li S."/>
            <person name="Chen X."/>
            <person name="Wang C."/>
            <person name="Dai X."/>
            <person name="Yang H."/>
            <person name="Song W."/>
            <person name="Hou L."/>
            <person name="Xu J."/>
            <person name="Tong Z."/>
            <person name="Xu A."/>
            <person name="Yuan X."/>
            <person name="Wang W."/>
            <person name="Yang Q."/>
            <person name="Chen L."/>
            <person name="Sun Z."/>
            <person name="Wang K."/>
            <person name="Pan B."/>
            <person name="Chen J."/>
            <person name="Bao Y."/>
            <person name="Liu F."/>
            <person name="Qi X."/>
            <person name="Gang D.R."/>
            <person name="Wen J."/>
            <person name="Li J."/>
        </authorList>
    </citation>
    <scope>NUCLEOTIDE SEQUENCE</scope>
    <source>
        <strain evidence="11">Dzin_1.0</strain>
    </source>
</reference>
<keyword evidence="4" id="KW-0540">Nuclease</keyword>
<dbReference type="GO" id="GO:0046872">
    <property type="term" value="F:metal ion binding"/>
    <property type="evidence" value="ECO:0007669"/>
    <property type="project" value="UniProtKB-KW"/>
</dbReference>
<dbReference type="Pfam" id="PF26138">
    <property type="entry name" value="DUF8040"/>
    <property type="match status" value="1"/>
</dbReference>
<dbReference type="PANTHER" id="PTHR22930">
    <property type="match status" value="1"/>
</dbReference>
<evidence type="ECO:0000256" key="5">
    <source>
        <dbReference type="ARBA" id="ARBA00022723"/>
    </source>
</evidence>
<dbReference type="InterPro" id="IPR058353">
    <property type="entry name" value="DUF8040"/>
</dbReference>
<dbReference type="InterPro" id="IPR027806">
    <property type="entry name" value="HARBI1_dom"/>
</dbReference>
<evidence type="ECO:0000256" key="4">
    <source>
        <dbReference type="ARBA" id="ARBA00022722"/>
    </source>
</evidence>
<keyword evidence="12" id="KW-1185">Reference proteome</keyword>
<dbReference type="EMBL" id="JAGGNH010000001">
    <property type="protein sequence ID" value="KAJ0987337.1"/>
    <property type="molecule type" value="Genomic_DNA"/>
</dbReference>
<dbReference type="PANTHER" id="PTHR22930:SF271">
    <property type="entry name" value="OS03G0643050 PROTEIN"/>
    <property type="match status" value="1"/>
</dbReference>
<keyword evidence="7" id="KW-0539">Nucleus</keyword>
<evidence type="ECO:0000256" key="3">
    <source>
        <dbReference type="ARBA" id="ARBA00006958"/>
    </source>
</evidence>
<evidence type="ECO:0000256" key="1">
    <source>
        <dbReference type="ARBA" id="ARBA00001968"/>
    </source>
</evidence>
<organism evidence="11 12">
    <name type="scientific">Dioscorea zingiberensis</name>
    <dbReference type="NCBI Taxonomy" id="325984"/>
    <lineage>
        <taxon>Eukaryota</taxon>
        <taxon>Viridiplantae</taxon>
        <taxon>Streptophyta</taxon>
        <taxon>Embryophyta</taxon>
        <taxon>Tracheophyta</taxon>
        <taxon>Spermatophyta</taxon>
        <taxon>Magnoliopsida</taxon>
        <taxon>Liliopsida</taxon>
        <taxon>Dioscoreales</taxon>
        <taxon>Dioscoreaceae</taxon>
        <taxon>Dioscorea</taxon>
    </lineage>
</organism>
<comment type="caution">
    <text evidence="11">The sequence shown here is derived from an EMBL/GenBank/DDBJ whole genome shotgun (WGS) entry which is preliminary data.</text>
</comment>
<gene>
    <name evidence="11" type="ORF">J5N97_005693</name>
</gene>
<dbReference type="OrthoDB" id="1928893at2759"/>
<name>A0A9D5DAA6_9LILI</name>
<evidence type="ECO:0000313" key="11">
    <source>
        <dbReference type="EMBL" id="KAJ0987337.1"/>
    </source>
</evidence>
<feature type="compositionally biased region" description="Acidic residues" evidence="8">
    <location>
        <begin position="349"/>
        <end position="362"/>
    </location>
</feature>
<sequence>MDSFINHWRKKNEDDDVFILSNLPTRCPATSETRQHHTSILTGALYVQEILEGHDERCKREFRMEPHIFRALVDRLRERSLLHNSKRTTVEEQVAMFMYTLAHNASNRDVQERFQHSAETVSRYFGKVLKAVNRLAREYIQPPSTITSPVIQNSRKFFPYFKDCVGAIDGTHIPITISLALQDPYRNRKQTLSQNVMVACDFDLRFVYVRAGWEGSASDARILQRSLEQGFEVPRGKYYLVDAGYANTPNFIAPYRGVRYHLQEQGRAQCRPTNYRELFNLRHASLRNHIERIIGILKMRFPILKVATFHPIDSQTDIVVAACVLHNFIRIHNGADIIEECNDEAEETILPDGDDTYGEDVDSMNSERNAGARKRDEIALQMWEDYCNYRRART</sequence>
<reference evidence="11" key="1">
    <citation type="submission" date="2021-03" db="EMBL/GenBank/DDBJ databases">
        <authorList>
            <person name="Li Z."/>
            <person name="Yang C."/>
        </authorList>
    </citation>
    <scope>NUCLEOTIDE SEQUENCE</scope>
    <source>
        <strain evidence="11">Dzin_1.0</strain>
        <tissue evidence="11">Leaf</tissue>
    </source>
</reference>
<comment type="subcellular location">
    <subcellularLocation>
        <location evidence="2">Nucleus</location>
    </subcellularLocation>
</comment>
<evidence type="ECO:0008006" key="13">
    <source>
        <dbReference type="Google" id="ProtNLM"/>
    </source>
</evidence>
<dbReference type="AlphaFoldDB" id="A0A9D5DAA6"/>
<keyword evidence="5" id="KW-0479">Metal-binding</keyword>
<evidence type="ECO:0000256" key="8">
    <source>
        <dbReference type="SAM" id="MobiDB-lite"/>
    </source>
</evidence>
<dbReference type="Proteomes" id="UP001085076">
    <property type="component" value="Miscellaneous, Linkage group lg01"/>
</dbReference>